<dbReference type="Pfam" id="PF00005">
    <property type="entry name" value="ABC_tran"/>
    <property type="match status" value="1"/>
</dbReference>
<dbReference type="GO" id="GO:0016887">
    <property type="term" value="F:ATP hydrolysis activity"/>
    <property type="evidence" value="ECO:0007669"/>
    <property type="project" value="InterPro"/>
</dbReference>
<dbReference type="PANTHER" id="PTHR43335">
    <property type="entry name" value="ABC TRANSPORTER, ATP-BINDING PROTEIN"/>
    <property type="match status" value="1"/>
</dbReference>
<dbReference type="InterPro" id="IPR027417">
    <property type="entry name" value="P-loop_NTPase"/>
</dbReference>
<evidence type="ECO:0000256" key="1">
    <source>
        <dbReference type="ARBA" id="ARBA00005417"/>
    </source>
</evidence>
<keyword evidence="7" id="KW-1185">Reference proteome</keyword>
<dbReference type="SMART" id="SM00382">
    <property type="entry name" value="AAA"/>
    <property type="match status" value="1"/>
</dbReference>
<dbReference type="GO" id="GO:0005524">
    <property type="term" value="F:ATP binding"/>
    <property type="evidence" value="ECO:0007669"/>
    <property type="project" value="UniProtKB-KW"/>
</dbReference>
<dbReference type="InterPro" id="IPR003593">
    <property type="entry name" value="AAA+_ATPase"/>
</dbReference>
<dbReference type="SUPFAM" id="SSF52540">
    <property type="entry name" value="P-loop containing nucleoside triphosphate hydrolases"/>
    <property type="match status" value="1"/>
</dbReference>
<comment type="similarity">
    <text evidence="1">Belongs to the ABC transporter superfamily.</text>
</comment>
<evidence type="ECO:0000256" key="4">
    <source>
        <dbReference type="ARBA" id="ARBA00022840"/>
    </source>
</evidence>
<protein>
    <submittedName>
        <fullName evidence="6">ABC transporter ATP-binding protein</fullName>
    </submittedName>
</protein>
<dbReference type="InterPro" id="IPR003439">
    <property type="entry name" value="ABC_transporter-like_ATP-bd"/>
</dbReference>
<evidence type="ECO:0000256" key="3">
    <source>
        <dbReference type="ARBA" id="ARBA00022741"/>
    </source>
</evidence>
<proteinExistence type="inferred from homology"/>
<accession>A0AA41QTI8</accession>
<evidence type="ECO:0000256" key="2">
    <source>
        <dbReference type="ARBA" id="ARBA00022448"/>
    </source>
</evidence>
<dbReference type="Gene3D" id="3.40.50.300">
    <property type="entry name" value="P-loop containing nucleotide triphosphate hydrolases"/>
    <property type="match status" value="1"/>
</dbReference>
<dbReference type="RefSeq" id="WP_134535711.1">
    <property type="nucleotide sequence ID" value="NZ_JALGAR010000001.1"/>
</dbReference>
<gene>
    <name evidence="6" type="ORF">MQH31_03695</name>
</gene>
<keyword evidence="4 6" id="KW-0067">ATP-binding</keyword>
<reference evidence="6" key="1">
    <citation type="submission" date="2022-03" db="EMBL/GenBank/DDBJ databases">
        <title>Cryobacterium sp. nov. strain ZS14-85, isolated from Antarctic soil.</title>
        <authorList>
            <person name="Li J."/>
            <person name="Niu G."/>
        </authorList>
    </citation>
    <scope>NUCLEOTIDE SEQUENCE</scope>
    <source>
        <strain evidence="6">ZS14-85</strain>
    </source>
</reference>
<dbReference type="EMBL" id="JALGAR010000001">
    <property type="protein sequence ID" value="MCI4656913.1"/>
    <property type="molecule type" value="Genomic_DNA"/>
</dbReference>
<dbReference type="Proteomes" id="UP001165341">
    <property type="component" value="Unassembled WGS sequence"/>
</dbReference>
<dbReference type="AlphaFoldDB" id="A0AA41QTI8"/>
<sequence>MSLAIRTSGLTKTYGEHRALDSVDLEVEEGSIFGFLGPNGAGKTTLLRMLTGLARPTSGVVQILGHDVTAVDDSIRARIGFLPDVPGFYDWMTAEEFLRFVGRLFSIDRRTLDDRVGMLLGLAGLTDVTTAIGGYSRGMKQRLGVAQALINAPELLLLDEPTSALDPMGRRDVLDMLTSLRGRTTVFFSTHILADVERVCDTVAILDRGRVVAHGPIQELTSRYAERKVILEVTDAAGDLAQDISREPWAASVAVGPTGALEITVTDMDAARLAIPVLVAGRHTGLCRMDAGELGLEDVFVSLVGGGAR</sequence>
<dbReference type="PANTHER" id="PTHR43335:SF4">
    <property type="entry name" value="ABC TRANSPORTER, ATP-BINDING PROTEIN"/>
    <property type="match status" value="1"/>
</dbReference>
<keyword evidence="2" id="KW-0813">Transport</keyword>
<organism evidence="6 7">
    <name type="scientific">Cryobacterium zhongshanensis</name>
    <dbReference type="NCBI Taxonomy" id="2928153"/>
    <lineage>
        <taxon>Bacteria</taxon>
        <taxon>Bacillati</taxon>
        <taxon>Actinomycetota</taxon>
        <taxon>Actinomycetes</taxon>
        <taxon>Micrococcales</taxon>
        <taxon>Microbacteriaceae</taxon>
        <taxon>Cryobacterium</taxon>
    </lineage>
</organism>
<dbReference type="PROSITE" id="PS50893">
    <property type="entry name" value="ABC_TRANSPORTER_2"/>
    <property type="match status" value="1"/>
</dbReference>
<keyword evidence="3" id="KW-0547">Nucleotide-binding</keyword>
<comment type="caution">
    <text evidence="6">The sequence shown here is derived from an EMBL/GenBank/DDBJ whole genome shotgun (WGS) entry which is preliminary data.</text>
</comment>
<evidence type="ECO:0000313" key="6">
    <source>
        <dbReference type="EMBL" id="MCI4656913.1"/>
    </source>
</evidence>
<dbReference type="CDD" id="cd03230">
    <property type="entry name" value="ABC_DR_subfamily_A"/>
    <property type="match status" value="1"/>
</dbReference>
<evidence type="ECO:0000259" key="5">
    <source>
        <dbReference type="PROSITE" id="PS50893"/>
    </source>
</evidence>
<feature type="domain" description="ABC transporter" evidence="5">
    <location>
        <begin position="5"/>
        <end position="233"/>
    </location>
</feature>
<evidence type="ECO:0000313" key="7">
    <source>
        <dbReference type="Proteomes" id="UP001165341"/>
    </source>
</evidence>
<name>A0AA41QTI8_9MICO</name>